<proteinExistence type="predicted"/>
<accession>A0ABS5KFT9</accession>
<keyword evidence="2" id="KW-1185">Reference proteome</keyword>
<dbReference type="EMBL" id="JAGUCN010000033">
    <property type="protein sequence ID" value="MBS2213732.1"/>
    <property type="molecule type" value="Genomic_DNA"/>
</dbReference>
<comment type="caution">
    <text evidence="1">The sequence shown here is derived from an EMBL/GenBank/DDBJ whole genome shotgun (WGS) entry which is preliminary data.</text>
</comment>
<organism evidence="1 2">
    <name type="scientific">Carboxylicivirga mesophila</name>
    <dbReference type="NCBI Taxonomy" id="1166478"/>
    <lineage>
        <taxon>Bacteria</taxon>
        <taxon>Pseudomonadati</taxon>
        <taxon>Bacteroidota</taxon>
        <taxon>Bacteroidia</taxon>
        <taxon>Marinilabiliales</taxon>
        <taxon>Marinilabiliaceae</taxon>
        <taxon>Carboxylicivirga</taxon>
    </lineage>
</organism>
<dbReference type="Proteomes" id="UP000721861">
    <property type="component" value="Unassembled WGS sequence"/>
</dbReference>
<sequence length="138" mass="16058">MKQKKISTVKVLFILLVTILFNGCGVYTTVSSNKWGEYELPPSKIVKDGSTFFEGKLSDGTDFFVFYDDLVDNDGEYYYAMLMQDLGWRRNGDEWSAPQGTRSYKRGCIYVNPRRQVAVYFYPDKNFNAFKLSFTKRN</sequence>
<gene>
    <name evidence="1" type="ORF">KEM09_20155</name>
</gene>
<dbReference type="RefSeq" id="WP_212231322.1">
    <property type="nucleotide sequence ID" value="NZ_JAGUCN010000033.1"/>
</dbReference>
<protein>
    <recommendedName>
        <fullName evidence="3">Lipoprotein</fullName>
    </recommendedName>
</protein>
<evidence type="ECO:0008006" key="3">
    <source>
        <dbReference type="Google" id="ProtNLM"/>
    </source>
</evidence>
<reference evidence="1 2" key="1">
    <citation type="journal article" date="2014" name="Int. J. Syst. Evol. Microbiol.">
        <title>Carboxylicivirga gen. nov. in the family Marinilabiliaceae with two novel species, Carboxylicivirga mesophila sp. nov. and Carboxylicivirga taeanensis sp. nov., and reclassification of Cytophaga fermentans as Saccharicrinis fermentans gen. nov., comb. nov.</title>
        <authorList>
            <person name="Yang S.H."/>
            <person name="Seo H.S."/>
            <person name="Woo J.H."/>
            <person name="Oh H.M."/>
            <person name="Jang H."/>
            <person name="Lee J.H."/>
            <person name="Kim S.J."/>
            <person name="Kwon K.K."/>
        </authorList>
    </citation>
    <scope>NUCLEOTIDE SEQUENCE [LARGE SCALE GENOMIC DNA]</scope>
    <source>
        <strain evidence="1 2">JCM 18290</strain>
    </source>
</reference>
<name>A0ABS5KFT9_9BACT</name>
<evidence type="ECO:0000313" key="2">
    <source>
        <dbReference type="Proteomes" id="UP000721861"/>
    </source>
</evidence>
<evidence type="ECO:0000313" key="1">
    <source>
        <dbReference type="EMBL" id="MBS2213732.1"/>
    </source>
</evidence>